<organism evidence="1 2">
    <name type="scientific">Streptomyces cinnamoneus</name>
    <name type="common">Streptoverticillium cinnamoneum</name>
    <dbReference type="NCBI Taxonomy" id="53446"/>
    <lineage>
        <taxon>Bacteria</taxon>
        <taxon>Bacillati</taxon>
        <taxon>Actinomycetota</taxon>
        <taxon>Actinomycetes</taxon>
        <taxon>Kitasatosporales</taxon>
        <taxon>Streptomycetaceae</taxon>
        <taxon>Streptomyces</taxon>
        <taxon>Streptomyces cinnamoneus group</taxon>
    </lineage>
</organism>
<sequence>MRRADLLFSTLVVVAMTYSSGSWDDLPEEARPDGYLAPLTATPTEWVTVLGKPVHDRFDWGISSYLTRPAAREHALREYTWSQAAIGAAGISTVYPEQRTVFEEGLRDEEEHAEFFVQLRTHHGLAEPTLEFTPSFLWYFDAIPRNDGSWYYLDDAGRDHELVRTRRTDTELRFDIAAMPLRRYLAARSRLLVIQHDRIIRLDHVPDPAIDAIDRSDLRHFAFHSGDIHSVDRPGFVRLVGKQIVLPIEAEPADLARPHTSERRFPEFTVAIDPNTGERITSMCEPDKLSNYFTDRGTPHYLTRVYFRREVLNRYTSQPSRYRIENGRLSCLGLWGISIGTNPDGFIEVYLGDLGRDLPAEERDHWLSFNVPPSGGRDEGRFDRDILGRWTDGPPDPLRRLFAAREHFSTAMGTLLGQAVYKPWHPADQIAFEGLHMPTSSEQHEADTLILLLAKGVIDYLNVKALRRLPGVTDSKAQSINCLEAWVSSSGGDSDALIRPLRVLQGLRSTGPAHLRGKDWHATLTRAGLDALRPDEQFVQVLTLTGDALSALAQHAESQHQASQ</sequence>
<protein>
    <submittedName>
        <fullName evidence="1">Uncharacterized protein</fullName>
    </submittedName>
</protein>
<evidence type="ECO:0000313" key="2">
    <source>
        <dbReference type="Proteomes" id="UP000222531"/>
    </source>
</evidence>
<comment type="caution">
    <text evidence="1">The sequence shown here is derived from an EMBL/GenBank/DDBJ whole genome shotgun (WGS) entry which is preliminary data.</text>
</comment>
<reference evidence="1 2" key="1">
    <citation type="journal article" date="2017" name="Biochemistry">
        <title>Identification of the Biosynthetic Pathway for the Antibiotic Bicyclomycin.</title>
        <authorList>
            <person name="Patteson J."/>
            <person name="Cai W."/>
            <person name="Johnson R.A."/>
            <person name="Santa Maria K."/>
            <person name="Li B."/>
        </authorList>
    </citation>
    <scope>NUCLEOTIDE SEQUENCE [LARGE SCALE GENOMIC DNA]</scope>
    <source>
        <strain evidence="1 2">ATCC 21532</strain>
    </source>
</reference>
<evidence type="ECO:0000313" key="1">
    <source>
        <dbReference type="EMBL" id="PHQ52324.1"/>
    </source>
</evidence>
<gene>
    <name evidence="1" type="ORF">BLA24_07620</name>
</gene>
<name>A0A2G1XM32_STRCJ</name>
<proteinExistence type="predicted"/>
<accession>A0A2G1XM32</accession>
<dbReference type="EMBL" id="NHZO01000084">
    <property type="protein sequence ID" value="PHQ52324.1"/>
    <property type="molecule type" value="Genomic_DNA"/>
</dbReference>
<keyword evidence="2" id="KW-1185">Reference proteome</keyword>
<dbReference type="AlphaFoldDB" id="A0A2G1XM32"/>
<dbReference type="OrthoDB" id="2375320at2"/>
<dbReference type="Proteomes" id="UP000222531">
    <property type="component" value="Unassembled WGS sequence"/>
</dbReference>